<evidence type="ECO:0000313" key="3">
    <source>
        <dbReference type="Proteomes" id="UP000217154"/>
    </source>
</evidence>
<dbReference type="KEGG" id="vbo:CKY39_31575"/>
<dbReference type="AlphaFoldDB" id="A0A250DT52"/>
<dbReference type="EMBL" id="CP023284">
    <property type="protein sequence ID" value="ATA57261.1"/>
    <property type="molecule type" value="Genomic_DNA"/>
</dbReference>
<evidence type="ECO:0000313" key="2">
    <source>
        <dbReference type="EMBL" id="ATA57261.1"/>
    </source>
</evidence>
<name>A0A250DT52_9BURK</name>
<reference evidence="2 3" key="1">
    <citation type="submission" date="2017-09" db="EMBL/GenBank/DDBJ databases">
        <title>The diverse metabolic capabilities of V. boronicumulans make it an excellent choice for continued studies on novel biodegradation.</title>
        <authorList>
            <person name="Sun S."/>
        </authorList>
    </citation>
    <scope>NUCLEOTIDE SEQUENCE [LARGE SCALE GENOMIC DNA]</scope>
    <source>
        <strain evidence="2 3">J1</strain>
    </source>
</reference>
<evidence type="ECO:0000259" key="1">
    <source>
        <dbReference type="Pfam" id="PF13503"/>
    </source>
</evidence>
<sequence length="325" mass="35950">MRIAHERGIGKWRCRGCTMNTIGNLGNETLHRLSARLFSLCKDHGRVLVLIDRFNPIPEALEASIKEAALDDEERAELHDPIFGAAGQLAPQLLRLTVRHMTLLDALAGAAVQAALDPEQPDVCVCGFLVTAVQSVRLVAAHLSRQHDPVTHDGRRIFLRFQDPRVLPRLWNVLDTEQRSQLLGPVDRWVLVRRNGEIAELQALGPKGDGRHARLSLAEHVLNGALRIEALNLAVRSLRMGGHVVPLHEDEKIDRAITQAQRTGLGTPEDLAAYAALAWLWPEGLEAMKVHAQVVAGISLAQQGLPFKEYARERLLPIIQSDSKS</sequence>
<organism evidence="2 3">
    <name type="scientific">Variovorax boronicumulans</name>
    <dbReference type="NCBI Taxonomy" id="436515"/>
    <lineage>
        <taxon>Bacteria</taxon>
        <taxon>Pseudomonadati</taxon>
        <taxon>Pseudomonadota</taxon>
        <taxon>Betaproteobacteria</taxon>
        <taxon>Burkholderiales</taxon>
        <taxon>Comamonadaceae</taxon>
        <taxon>Variovorax</taxon>
    </lineage>
</organism>
<proteinExistence type="predicted"/>
<protein>
    <recommendedName>
        <fullName evidence="1">DUF4123 domain-containing protein</fullName>
    </recommendedName>
</protein>
<accession>A0A250DT52</accession>
<gene>
    <name evidence="2" type="ORF">CKY39_31575</name>
</gene>
<dbReference type="Pfam" id="PF13503">
    <property type="entry name" value="DUF4123"/>
    <property type="match status" value="1"/>
</dbReference>
<dbReference type="InterPro" id="IPR025391">
    <property type="entry name" value="DUF4123"/>
</dbReference>
<feature type="domain" description="DUF4123" evidence="1">
    <location>
        <begin position="84"/>
        <end position="181"/>
    </location>
</feature>
<dbReference type="Proteomes" id="UP000217154">
    <property type="component" value="Chromosome"/>
</dbReference>